<evidence type="ECO:0000256" key="1">
    <source>
        <dbReference type="SAM" id="MobiDB-lite"/>
    </source>
</evidence>
<feature type="compositionally biased region" description="Polar residues" evidence="1">
    <location>
        <begin position="31"/>
        <end position="49"/>
    </location>
</feature>
<dbReference type="OrthoDB" id="2565321at2759"/>
<organism evidence="2 3">
    <name type="scientific">Kwoniella heveanensis BCC8398</name>
    <dbReference type="NCBI Taxonomy" id="1296120"/>
    <lineage>
        <taxon>Eukaryota</taxon>
        <taxon>Fungi</taxon>
        <taxon>Dikarya</taxon>
        <taxon>Basidiomycota</taxon>
        <taxon>Agaricomycotina</taxon>
        <taxon>Tremellomycetes</taxon>
        <taxon>Tremellales</taxon>
        <taxon>Cryptococcaceae</taxon>
        <taxon>Kwoniella</taxon>
    </lineage>
</organism>
<feature type="compositionally biased region" description="Basic and acidic residues" evidence="1">
    <location>
        <begin position="13"/>
        <end position="28"/>
    </location>
</feature>
<dbReference type="EMBL" id="KI669493">
    <property type="protein sequence ID" value="OCF37042.1"/>
    <property type="molecule type" value="Genomic_DNA"/>
</dbReference>
<dbReference type="AlphaFoldDB" id="A0A1B9H193"/>
<evidence type="ECO:0000313" key="2">
    <source>
        <dbReference type="EMBL" id="OCF37042.1"/>
    </source>
</evidence>
<proteinExistence type="predicted"/>
<keyword evidence="3" id="KW-1185">Reference proteome</keyword>
<feature type="compositionally biased region" description="Polar residues" evidence="1">
    <location>
        <begin position="1"/>
        <end position="12"/>
    </location>
</feature>
<gene>
    <name evidence="2" type="ORF">I316_00946</name>
</gene>
<sequence>MLQITQKQGSTASRHERGPSSRSERAHDLNSYLSSSDPQTRSRAGSTNHLSKDDDGHPSKPAPSSSSDIRLQEKLPARTQYHDSWDMSDCSGDAELVEIFHAFFPLRDDGQGSNDYKGRVSGEEDELILVAKGGTAFAISQSDFNLISTHRPEDSYSQQVRFGNKTLPQVQLDRASDDALGLVLMTLLCPGELCYSDPLELLEAYREALNVAKIYRFRTFSRKFTDVLTNLQNVEDNAEDKNNGKGMRNKGTAVNISAKREVDPAVLYAVAALDDDKHAANNYLKTVIIKALLEHGDADTKAPTLASPYAAETVARPGSTCYTNRKGTSDSKTIKYIPPKDAFQNINWIPTEAVDILKTSKPSALLKLLNAYKTYRALYRSFAVDLGGVNIRLEGFGTKCKRRFGRGCEAFIMANGKFFTLRNIAARAALKVVVDKELRAMCGVLEDAIEDAVVCTTCAHRIVNAFDAVMRDHFLHQTPSHTL</sequence>
<reference evidence="2 3" key="1">
    <citation type="submission" date="2013-07" db="EMBL/GenBank/DDBJ databases">
        <title>The Genome Sequence of Cryptococcus heveanensis BCC8398.</title>
        <authorList>
            <consortium name="The Broad Institute Genome Sequencing Platform"/>
            <person name="Cuomo C."/>
            <person name="Litvintseva A."/>
            <person name="Chen Y."/>
            <person name="Heitman J."/>
            <person name="Sun S."/>
            <person name="Springer D."/>
            <person name="Dromer F."/>
            <person name="Young S.K."/>
            <person name="Zeng Q."/>
            <person name="Gargeya S."/>
            <person name="Fitzgerald M."/>
            <person name="Abouelleil A."/>
            <person name="Alvarado L."/>
            <person name="Berlin A.M."/>
            <person name="Chapman S.B."/>
            <person name="Dewar J."/>
            <person name="Goldberg J."/>
            <person name="Griggs A."/>
            <person name="Gujja S."/>
            <person name="Hansen M."/>
            <person name="Howarth C."/>
            <person name="Imamovic A."/>
            <person name="Larimer J."/>
            <person name="McCowan C."/>
            <person name="Murphy C."/>
            <person name="Pearson M."/>
            <person name="Priest M."/>
            <person name="Roberts A."/>
            <person name="Saif S."/>
            <person name="Shea T."/>
            <person name="Sykes S."/>
            <person name="Wortman J."/>
            <person name="Nusbaum C."/>
            <person name="Birren B."/>
        </authorList>
    </citation>
    <scope>NUCLEOTIDE SEQUENCE [LARGE SCALE GENOMIC DNA]</scope>
    <source>
        <strain evidence="2 3">BCC8398</strain>
    </source>
</reference>
<reference evidence="3" key="2">
    <citation type="submission" date="2013-12" db="EMBL/GenBank/DDBJ databases">
        <title>Evolution of pathogenesis and genome organization in the Tremellales.</title>
        <authorList>
            <person name="Cuomo C."/>
            <person name="Litvintseva A."/>
            <person name="Heitman J."/>
            <person name="Chen Y."/>
            <person name="Sun S."/>
            <person name="Springer D."/>
            <person name="Dromer F."/>
            <person name="Young S."/>
            <person name="Zeng Q."/>
            <person name="Chapman S."/>
            <person name="Gujja S."/>
            <person name="Saif S."/>
            <person name="Birren B."/>
        </authorList>
    </citation>
    <scope>NUCLEOTIDE SEQUENCE [LARGE SCALE GENOMIC DNA]</scope>
    <source>
        <strain evidence="3">BCC8398</strain>
    </source>
</reference>
<accession>A0A1B9H193</accession>
<protein>
    <submittedName>
        <fullName evidence="2">Uncharacterized protein</fullName>
    </submittedName>
</protein>
<feature type="region of interest" description="Disordered" evidence="1">
    <location>
        <begin position="1"/>
        <end position="71"/>
    </location>
</feature>
<name>A0A1B9H193_9TREE</name>
<dbReference type="Proteomes" id="UP000092666">
    <property type="component" value="Unassembled WGS sequence"/>
</dbReference>
<evidence type="ECO:0000313" key="3">
    <source>
        <dbReference type="Proteomes" id="UP000092666"/>
    </source>
</evidence>